<organism evidence="2 3">
    <name type="scientific">Tritrichomonas foetus</name>
    <dbReference type="NCBI Taxonomy" id="1144522"/>
    <lineage>
        <taxon>Eukaryota</taxon>
        <taxon>Metamonada</taxon>
        <taxon>Parabasalia</taxon>
        <taxon>Tritrichomonadida</taxon>
        <taxon>Tritrichomonadidae</taxon>
        <taxon>Tritrichomonas</taxon>
    </lineage>
</organism>
<comment type="caution">
    <text evidence="2">The sequence shown here is derived from an EMBL/GenBank/DDBJ whole genome shotgun (WGS) entry which is preliminary data.</text>
</comment>
<feature type="transmembrane region" description="Helical" evidence="1">
    <location>
        <begin position="31"/>
        <end position="49"/>
    </location>
</feature>
<dbReference type="GeneID" id="94831126"/>
<dbReference type="AlphaFoldDB" id="A0A1J4J2V7"/>
<evidence type="ECO:0000313" key="2">
    <source>
        <dbReference type="EMBL" id="OHS93073.1"/>
    </source>
</evidence>
<protein>
    <submittedName>
        <fullName evidence="2">Uncharacterized protein</fullName>
    </submittedName>
</protein>
<dbReference type="Proteomes" id="UP000179807">
    <property type="component" value="Unassembled WGS sequence"/>
</dbReference>
<keyword evidence="1" id="KW-0812">Transmembrane</keyword>
<dbReference type="RefSeq" id="XP_068346210.1">
    <property type="nucleotide sequence ID" value="XM_068496422.1"/>
</dbReference>
<keyword evidence="1" id="KW-1133">Transmembrane helix</keyword>
<keyword evidence="3" id="KW-1185">Reference proteome</keyword>
<keyword evidence="1" id="KW-0472">Membrane</keyword>
<reference evidence="2" key="1">
    <citation type="submission" date="2016-10" db="EMBL/GenBank/DDBJ databases">
        <authorList>
            <person name="Benchimol M."/>
            <person name="Almeida L.G."/>
            <person name="Vasconcelos A.T."/>
            <person name="Perreira-Neves A."/>
            <person name="Rosa I.A."/>
            <person name="Tasca T."/>
            <person name="Bogo M.R."/>
            <person name="de Souza W."/>
        </authorList>
    </citation>
    <scope>NUCLEOTIDE SEQUENCE [LARGE SCALE GENOMIC DNA]</scope>
    <source>
        <strain evidence="2">K</strain>
    </source>
</reference>
<evidence type="ECO:0000313" key="3">
    <source>
        <dbReference type="Proteomes" id="UP000179807"/>
    </source>
</evidence>
<evidence type="ECO:0000256" key="1">
    <source>
        <dbReference type="SAM" id="Phobius"/>
    </source>
</evidence>
<feature type="transmembrane region" description="Helical" evidence="1">
    <location>
        <begin position="55"/>
        <end position="79"/>
    </location>
</feature>
<gene>
    <name evidence="2" type="ORF">TRFO_12094</name>
</gene>
<accession>A0A1J4J2V7</accession>
<proteinExistence type="predicted"/>
<dbReference type="VEuPathDB" id="TrichDB:TRFO_12094"/>
<sequence>MRSHFVTRRGKNTTAEANTHRWRIDWGSDTDLVLCVCIHVDCMVIIAILSEFNTIAGTAVFYFINVVAWLNTTEAEAWIRSHSRIIKKI</sequence>
<dbReference type="EMBL" id="MLAK01001437">
    <property type="protein sequence ID" value="OHS93073.1"/>
    <property type="molecule type" value="Genomic_DNA"/>
</dbReference>
<name>A0A1J4J2V7_9EUKA</name>